<dbReference type="Gene3D" id="2.40.160.10">
    <property type="entry name" value="Porin"/>
    <property type="match status" value="1"/>
</dbReference>
<protein>
    <recommendedName>
        <fullName evidence="12">Porin domain-containing protein</fullName>
    </recommendedName>
</protein>
<dbReference type="InterPro" id="IPR023614">
    <property type="entry name" value="Porin_dom_sf"/>
</dbReference>
<evidence type="ECO:0000256" key="11">
    <source>
        <dbReference type="SAM" id="SignalP"/>
    </source>
</evidence>
<evidence type="ECO:0000256" key="5">
    <source>
        <dbReference type="ARBA" id="ARBA00022692"/>
    </source>
</evidence>
<dbReference type="PANTHER" id="PTHR34501">
    <property type="entry name" value="PROTEIN YDDL-RELATED"/>
    <property type="match status" value="1"/>
</dbReference>
<dbReference type="GO" id="GO:0046930">
    <property type="term" value="C:pore complex"/>
    <property type="evidence" value="ECO:0007669"/>
    <property type="project" value="UniProtKB-KW"/>
</dbReference>
<dbReference type="InterPro" id="IPR002299">
    <property type="entry name" value="Porin_Neis"/>
</dbReference>
<dbReference type="EMBL" id="LN899827">
    <property type="protein sequence ID" value="CUV43287.1"/>
    <property type="molecule type" value="Genomic_DNA"/>
</dbReference>
<accession>A0A0S4UHS2</accession>
<evidence type="ECO:0000256" key="2">
    <source>
        <dbReference type="ARBA" id="ARBA00011233"/>
    </source>
</evidence>
<keyword evidence="6 11" id="KW-0732">Signal</keyword>
<dbReference type="EMBL" id="LN899823">
    <property type="protein sequence ID" value="CUV21784.1"/>
    <property type="molecule type" value="Genomic_DNA"/>
</dbReference>
<dbReference type="Pfam" id="PF13609">
    <property type="entry name" value="Porin_4"/>
    <property type="match status" value="1"/>
</dbReference>
<keyword evidence="4" id="KW-1134">Transmembrane beta strand</keyword>
<dbReference type="InterPro" id="IPR050298">
    <property type="entry name" value="Gram-neg_bact_OMP"/>
</dbReference>
<evidence type="ECO:0000313" key="15">
    <source>
        <dbReference type="EMBL" id="CUV37981.1"/>
    </source>
</evidence>
<dbReference type="GO" id="GO:0015288">
    <property type="term" value="F:porin activity"/>
    <property type="evidence" value="ECO:0007669"/>
    <property type="project" value="UniProtKB-KW"/>
</dbReference>
<name>A0A0S4UHS2_RALSL</name>
<evidence type="ECO:0000313" key="14">
    <source>
        <dbReference type="EMBL" id="CUV36939.1"/>
    </source>
</evidence>
<dbReference type="InterPro" id="IPR033900">
    <property type="entry name" value="Gram_neg_porin_domain"/>
</dbReference>
<evidence type="ECO:0000256" key="9">
    <source>
        <dbReference type="ARBA" id="ARBA00023136"/>
    </source>
</evidence>
<evidence type="ECO:0000313" key="13">
    <source>
        <dbReference type="EMBL" id="CUV21784.1"/>
    </source>
</evidence>
<keyword evidence="10" id="KW-0998">Cell outer membrane</keyword>
<gene>
    <name evidence="17" type="ORF">RD1301_v1_1000023</name>
    <name evidence="13" type="ORF">RUN1744_v1_90098</name>
    <name evidence="14" type="ORF">TD1301_v1_2600004</name>
    <name evidence="15" type="ORF">TF3108_v1_60036</name>
    <name evidence="16" type="ORF">TO10_v1_40054</name>
</gene>
<comment type="subcellular location">
    <subcellularLocation>
        <location evidence="1">Cell outer membrane</location>
        <topology evidence="1">Multi-pass membrane protein</topology>
    </subcellularLocation>
</comment>
<reference evidence="13" key="1">
    <citation type="submission" date="2015-10" db="EMBL/GenBank/DDBJ databases">
        <authorList>
            <person name="Gilbert D.G."/>
        </authorList>
    </citation>
    <scope>NUCLEOTIDE SEQUENCE</scope>
    <source>
        <strain evidence="13">Phyl III-seqv23</strain>
    </source>
</reference>
<evidence type="ECO:0000256" key="7">
    <source>
        <dbReference type="ARBA" id="ARBA00023065"/>
    </source>
</evidence>
<proteinExistence type="predicted"/>
<evidence type="ECO:0000256" key="3">
    <source>
        <dbReference type="ARBA" id="ARBA00022448"/>
    </source>
</evidence>
<evidence type="ECO:0000256" key="1">
    <source>
        <dbReference type="ARBA" id="ARBA00004571"/>
    </source>
</evidence>
<keyword evidence="8" id="KW-0626">Porin</keyword>
<evidence type="ECO:0000256" key="6">
    <source>
        <dbReference type="ARBA" id="ARBA00022729"/>
    </source>
</evidence>
<dbReference type="PANTHER" id="PTHR34501:SF9">
    <property type="entry name" value="MAJOR OUTER MEMBRANE PROTEIN P.IA"/>
    <property type="match status" value="1"/>
</dbReference>
<dbReference type="PRINTS" id="PR00182">
    <property type="entry name" value="ECOLNEIPORIN"/>
</dbReference>
<dbReference type="GO" id="GO:0009279">
    <property type="term" value="C:cell outer membrane"/>
    <property type="evidence" value="ECO:0007669"/>
    <property type="project" value="UniProtKB-SubCell"/>
</dbReference>
<dbReference type="EMBL" id="LN899825">
    <property type="protein sequence ID" value="CUV36939.1"/>
    <property type="molecule type" value="Genomic_DNA"/>
</dbReference>
<organism evidence="13">
    <name type="scientific">Ralstonia solanacearum</name>
    <name type="common">Pseudomonas solanacearum</name>
    <dbReference type="NCBI Taxonomy" id="305"/>
    <lineage>
        <taxon>Bacteria</taxon>
        <taxon>Pseudomonadati</taxon>
        <taxon>Pseudomonadota</taxon>
        <taxon>Betaproteobacteria</taxon>
        <taxon>Burkholderiales</taxon>
        <taxon>Burkholderiaceae</taxon>
        <taxon>Ralstonia</taxon>
        <taxon>Ralstonia solanacearum species complex</taxon>
    </lineage>
</organism>
<sequence>MNRTTAVRGMLACAAALAGWAAPAIAETNVTLYGRVATGVDYISNVAKSDGGTGALWRGAGNQWGTSMFGFKGSEDLGGGLQAIFRLESGFDAAKGRTNGDALFNRRAYAGLSSPAWGTLTMGKNLFISNDVWFLDPTGQQFIGSATLVRGRNWPGANNLIEYQSPTWGGFQVGLQTGLGEQPGSITASRRDGVSAVYSNALVELRAIYDVIRDGNGNYSDLYNFSKEWTLGGVLKLDAWKVYGAFQRLNAPDAAAGAPSAASHYWIGATYDITRALTLIGTVFRTDVNNGGGHATLFMAGANYNFSKRTLLYATYGRVQNSKNAAFSVEATDNRPLAGQGQNGAYAGIVHSF</sequence>
<dbReference type="AlphaFoldDB" id="A0A0S4UHS2"/>
<evidence type="ECO:0000256" key="10">
    <source>
        <dbReference type="ARBA" id="ARBA00023237"/>
    </source>
</evidence>
<evidence type="ECO:0000256" key="8">
    <source>
        <dbReference type="ARBA" id="ARBA00023114"/>
    </source>
</evidence>
<evidence type="ECO:0000313" key="16">
    <source>
        <dbReference type="EMBL" id="CUV43287.1"/>
    </source>
</evidence>
<evidence type="ECO:0000259" key="12">
    <source>
        <dbReference type="Pfam" id="PF13609"/>
    </source>
</evidence>
<evidence type="ECO:0000256" key="4">
    <source>
        <dbReference type="ARBA" id="ARBA00022452"/>
    </source>
</evidence>
<dbReference type="CDD" id="cd00342">
    <property type="entry name" value="gram_neg_porins"/>
    <property type="match status" value="1"/>
</dbReference>
<dbReference type="SUPFAM" id="SSF56935">
    <property type="entry name" value="Porins"/>
    <property type="match status" value="1"/>
</dbReference>
<keyword evidence="3" id="KW-0813">Transport</keyword>
<keyword evidence="5" id="KW-0812">Transmembrane</keyword>
<keyword evidence="9" id="KW-0472">Membrane</keyword>
<feature type="signal peptide" evidence="11">
    <location>
        <begin position="1"/>
        <end position="26"/>
    </location>
</feature>
<dbReference type="GO" id="GO:0034220">
    <property type="term" value="P:monoatomic ion transmembrane transport"/>
    <property type="evidence" value="ECO:0007669"/>
    <property type="project" value="InterPro"/>
</dbReference>
<dbReference type="EMBL" id="LN899826">
    <property type="protein sequence ID" value="CUV37981.1"/>
    <property type="molecule type" value="Genomic_DNA"/>
</dbReference>
<dbReference type="EMBL" id="LN899822">
    <property type="protein sequence ID" value="CUV60525.1"/>
    <property type="molecule type" value="Genomic_DNA"/>
</dbReference>
<feature type="chain" id="PRO_5013467073" description="Porin domain-containing protein" evidence="11">
    <location>
        <begin position="27"/>
        <end position="353"/>
    </location>
</feature>
<dbReference type="PRINTS" id="PR00184">
    <property type="entry name" value="NEISSPPORIN"/>
</dbReference>
<dbReference type="InterPro" id="IPR001702">
    <property type="entry name" value="Porin_Gram-ve"/>
</dbReference>
<comment type="subunit">
    <text evidence="2">Homotrimer.</text>
</comment>
<feature type="domain" description="Porin" evidence="12">
    <location>
        <begin position="14"/>
        <end position="323"/>
    </location>
</feature>
<keyword evidence="7" id="KW-0406">Ion transport</keyword>
<evidence type="ECO:0000313" key="17">
    <source>
        <dbReference type="EMBL" id="CUV60525.1"/>
    </source>
</evidence>
<dbReference type="PATRIC" id="fig|305.107.peg.473"/>